<dbReference type="STRING" id="1077348.A0A2G8SBA3"/>
<comment type="caution">
    <text evidence="2">The sequence shown here is derived from an EMBL/GenBank/DDBJ whole genome shotgun (WGS) entry which is preliminary data.</text>
</comment>
<dbReference type="EMBL" id="AYKW01000012">
    <property type="protein sequence ID" value="PIL31031.1"/>
    <property type="molecule type" value="Genomic_DNA"/>
</dbReference>
<feature type="compositionally biased region" description="Pro residues" evidence="1">
    <location>
        <begin position="220"/>
        <end position="229"/>
    </location>
</feature>
<sequence length="391" mass="42388">MARGDAPAPNKPESVRVTATHSSITLHHPLSSSTLTQTRPSAPPPAQELLYNTLCLGPFDSRDAARGGLLARTLRTAPRFAAFVRCFSLYTGGADPHFLDTFNLAVLAAPTVPHLVAHGPLTPASLRACLALPCLEALEVDFAHCSSSSSDPYPFPESNWGGEPERERQWDWIDAGAVPAPRLRRLLVRVYFVAYPAALAPRSRRSSSTRSSSSSCPTARGPPPSPPRSPSRGESFMDAVVRHHRALERVRCPLGAYSATLFRDLPQSVRVLEFYVDPDPDADSDGDGISWGRQWFPHARALAGLLREVGRGRRESGLREVRFLSQYRTTVPVDSGWDEGEGEGEGEGLVDAARAGGVRLVCVRVPGLYTPVRCMAEADIVGSSFGSDFCF</sequence>
<evidence type="ECO:0000313" key="2">
    <source>
        <dbReference type="EMBL" id="PIL31031.1"/>
    </source>
</evidence>
<dbReference type="Proteomes" id="UP000230002">
    <property type="component" value="Unassembled WGS sequence"/>
</dbReference>
<name>A0A2G8SBA3_9APHY</name>
<organism evidence="2 3">
    <name type="scientific">Ganoderma sinense ZZ0214-1</name>
    <dbReference type="NCBI Taxonomy" id="1077348"/>
    <lineage>
        <taxon>Eukaryota</taxon>
        <taxon>Fungi</taxon>
        <taxon>Dikarya</taxon>
        <taxon>Basidiomycota</taxon>
        <taxon>Agaricomycotina</taxon>
        <taxon>Agaricomycetes</taxon>
        <taxon>Polyporales</taxon>
        <taxon>Polyporaceae</taxon>
        <taxon>Ganoderma</taxon>
    </lineage>
</organism>
<feature type="region of interest" description="Disordered" evidence="1">
    <location>
        <begin position="203"/>
        <end position="234"/>
    </location>
</feature>
<proteinExistence type="predicted"/>
<reference evidence="2 3" key="1">
    <citation type="journal article" date="2015" name="Sci. Rep.">
        <title>Chromosome-level genome map provides insights into diverse defense mechanisms in the medicinal fungus Ganoderma sinense.</title>
        <authorList>
            <person name="Zhu Y."/>
            <person name="Xu J."/>
            <person name="Sun C."/>
            <person name="Zhou S."/>
            <person name="Xu H."/>
            <person name="Nelson D.R."/>
            <person name="Qian J."/>
            <person name="Song J."/>
            <person name="Luo H."/>
            <person name="Xiang L."/>
            <person name="Li Y."/>
            <person name="Xu Z."/>
            <person name="Ji A."/>
            <person name="Wang L."/>
            <person name="Lu S."/>
            <person name="Hayward A."/>
            <person name="Sun W."/>
            <person name="Li X."/>
            <person name="Schwartz D.C."/>
            <person name="Wang Y."/>
            <person name="Chen S."/>
        </authorList>
    </citation>
    <scope>NUCLEOTIDE SEQUENCE [LARGE SCALE GENOMIC DNA]</scope>
    <source>
        <strain evidence="2 3">ZZ0214-1</strain>
    </source>
</reference>
<evidence type="ECO:0000256" key="1">
    <source>
        <dbReference type="SAM" id="MobiDB-lite"/>
    </source>
</evidence>
<keyword evidence="3" id="KW-1185">Reference proteome</keyword>
<evidence type="ECO:0000313" key="3">
    <source>
        <dbReference type="Proteomes" id="UP000230002"/>
    </source>
</evidence>
<protein>
    <submittedName>
        <fullName evidence="2">Uncharacterized protein</fullName>
    </submittedName>
</protein>
<gene>
    <name evidence="2" type="ORF">GSI_05725</name>
</gene>
<dbReference type="AlphaFoldDB" id="A0A2G8SBA3"/>
<accession>A0A2G8SBA3</accession>